<evidence type="ECO:0000256" key="4">
    <source>
        <dbReference type="ARBA" id="ARBA00022960"/>
    </source>
</evidence>
<proteinExistence type="inferred from homology"/>
<comment type="pathway">
    <text evidence="1 7">Cell wall biogenesis; peptidoglycan biosynthesis.</text>
</comment>
<dbReference type="Pfam" id="PF03734">
    <property type="entry name" value="YkuD"/>
    <property type="match status" value="1"/>
</dbReference>
<dbReference type="InterPro" id="IPR050979">
    <property type="entry name" value="LD-transpeptidase"/>
</dbReference>
<evidence type="ECO:0000256" key="6">
    <source>
        <dbReference type="ARBA" id="ARBA00023316"/>
    </source>
</evidence>
<dbReference type="InterPro" id="IPR038063">
    <property type="entry name" value="Transpep_catalytic_dom"/>
</dbReference>
<dbReference type="PANTHER" id="PTHR30582">
    <property type="entry name" value="L,D-TRANSPEPTIDASE"/>
    <property type="match status" value="1"/>
</dbReference>
<organism evidence="9 10">
    <name type="scientific">Trichlorobacter ammonificans</name>
    <dbReference type="NCBI Taxonomy" id="2916410"/>
    <lineage>
        <taxon>Bacteria</taxon>
        <taxon>Pseudomonadati</taxon>
        <taxon>Thermodesulfobacteriota</taxon>
        <taxon>Desulfuromonadia</taxon>
        <taxon>Geobacterales</taxon>
        <taxon>Geobacteraceae</taxon>
        <taxon>Trichlorobacter</taxon>
    </lineage>
</organism>
<name>A0ABM9D6F7_9BACT</name>
<reference evidence="9 10" key="1">
    <citation type="submission" date="2022-03" db="EMBL/GenBank/DDBJ databases">
        <authorList>
            <person name="Koch H."/>
        </authorList>
    </citation>
    <scope>NUCLEOTIDE SEQUENCE [LARGE SCALE GENOMIC DNA]</scope>
    <source>
        <strain evidence="9 10">G1</strain>
    </source>
</reference>
<evidence type="ECO:0000259" key="8">
    <source>
        <dbReference type="PROSITE" id="PS52029"/>
    </source>
</evidence>
<sequence>MRTSRMRWSHRLVLVMLLTGLLSSCAVIWEADIVDSPGPSPQDKALEDLSRIDYPSQRNIRWRPRFIRPHETLESLYGKDWTLVARFNRLDRRHAYPGMTIKEPERMDDIRTYTPLPADYPPARQHRRYILLDVGEQWIGAYERGKLKFSMPAATGKAGSETPLGIFRIDARHRTHTSSLYRTAGDEEQYPMDNALRFHIDKENVGYWIHARDLPGRPASHGCIGLFDEAMQKRTFGMPAGPVLLDSQKLYVWAAPDDEHGEDDGSFQELDYGPILEVRGNLPVYR</sequence>
<evidence type="ECO:0000256" key="2">
    <source>
        <dbReference type="ARBA" id="ARBA00005992"/>
    </source>
</evidence>
<dbReference type="SUPFAM" id="SSF141523">
    <property type="entry name" value="L,D-transpeptidase catalytic domain-like"/>
    <property type="match status" value="1"/>
</dbReference>
<keyword evidence="4 7" id="KW-0133">Cell shape</keyword>
<dbReference type="Gene3D" id="2.40.440.10">
    <property type="entry name" value="L,D-transpeptidase catalytic domain-like"/>
    <property type="match status" value="1"/>
</dbReference>
<keyword evidence="6 7" id="KW-0961">Cell wall biogenesis/degradation</keyword>
<feature type="active site" description="Nucleophile" evidence="7">
    <location>
        <position position="223"/>
    </location>
</feature>
<dbReference type="PROSITE" id="PS51257">
    <property type="entry name" value="PROKAR_LIPOPROTEIN"/>
    <property type="match status" value="1"/>
</dbReference>
<keyword evidence="10" id="KW-1185">Reference proteome</keyword>
<feature type="domain" description="L,D-TPase catalytic" evidence="8">
    <location>
        <begin position="128"/>
        <end position="246"/>
    </location>
</feature>
<evidence type="ECO:0000256" key="1">
    <source>
        <dbReference type="ARBA" id="ARBA00004752"/>
    </source>
</evidence>
<dbReference type="Proteomes" id="UP001295463">
    <property type="component" value="Chromosome"/>
</dbReference>
<dbReference type="EMBL" id="OW150024">
    <property type="protein sequence ID" value="CAH2030552.1"/>
    <property type="molecule type" value="Genomic_DNA"/>
</dbReference>
<evidence type="ECO:0000313" key="10">
    <source>
        <dbReference type="Proteomes" id="UP001295463"/>
    </source>
</evidence>
<dbReference type="PROSITE" id="PS52029">
    <property type="entry name" value="LD_TPASE"/>
    <property type="match status" value="1"/>
</dbReference>
<protein>
    <submittedName>
        <fullName evidence="9">ErfK/YbiS/YcfS/YnhG family protein</fullName>
    </submittedName>
</protein>
<accession>A0ABM9D6F7</accession>
<dbReference type="CDD" id="cd16913">
    <property type="entry name" value="YkuD_like"/>
    <property type="match status" value="1"/>
</dbReference>
<feature type="active site" description="Proton donor/acceptor" evidence="7">
    <location>
        <position position="210"/>
    </location>
</feature>
<evidence type="ECO:0000256" key="3">
    <source>
        <dbReference type="ARBA" id="ARBA00022679"/>
    </source>
</evidence>
<dbReference type="InterPro" id="IPR005490">
    <property type="entry name" value="LD_TPept_cat_dom"/>
</dbReference>
<keyword evidence="3" id="KW-0808">Transferase</keyword>
<evidence type="ECO:0000256" key="5">
    <source>
        <dbReference type="ARBA" id="ARBA00022984"/>
    </source>
</evidence>
<dbReference type="PANTHER" id="PTHR30582:SF2">
    <property type="entry name" value="L,D-TRANSPEPTIDASE YCIB-RELATED"/>
    <property type="match status" value="1"/>
</dbReference>
<keyword evidence="5 7" id="KW-0573">Peptidoglycan synthesis</keyword>
<evidence type="ECO:0000313" key="9">
    <source>
        <dbReference type="EMBL" id="CAH2030552.1"/>
    </source>
</evidence>
<comment type="similarity">
    <text evidence="2">Belongs to the YkuD family.</text>
</comment>
<evidence type="ECO:0000256" key="7">
    <source>
        <dbReference type="PROSITE-ProRule" id="PRU01373"/>
    </source>
</evidence>
<gene>
    <name evidence="9" type="ORF">GEAMG1_0739</name>
</gene>